<feature type="region of interest" description="Disordered" evidence="1">
    <location>
        <begin position="1"/>
        <end position="46"/>
    </location>
</feature>
<feature type="region of interest" description="Disordered" evidence="1">
    <location>
        <begin position="251"/>
        <end position="282"/>
    </location>
</feature>
<protein>
    <submittedName>
        <fullName evidence="3">Conserved repeat domain-containing protein</fullName>
    </submittedName>
</protein>
<dbReference type="PANTHER" id="PTHR34819:SF3">
    <property type="entry name" value="CELL SURFACE PROTEIN"/>
    <property type="match status" value="1"/>
</dbReference>
<feature type="non-terminal residue" evidence="3">
    <location>
        <position position="415"/>
    </location>
</feature>
<evidence type="ECO:0000259" key="2">
    <source>
        <dbReference type="Pfam" id="PF24346"/>
    </source>
</evidence>
<feature type="non-terminal residue" evidence="3">
    <location>
        <position position="1"/>
    </location>
</feature>
<feature type="compositionally biased region" description="Acidic residues" evidence="1">
    <location>
        <begin position="138"/>
        <end position="153"/>
    </location>
</feature>
<dbReference type="AlphaFoldDB" id="A0A1G9JMH6"/>
<dbReference type="Proteomes" id="UP000199008">
    <property type="component" value="Unassembled WGS sequence"/>
</dbReference>
<gene>
    <name evidence="3" type="ORF">SAMN05216216_1611</name>
</gene>
<dbReference type="EMBL" id="FNFY01000061">
    <property type="protein sequence ID" value="SDL38651.1"/>
    <property type="molecule type" value="Genomic_DNA"/>
</dbReference>
<dbReference type="Gene3D" id="2.60.40.10">
    <property type="entry name" value="Immunoglobulins"/>
    <property type="match status" value="1"/>
</dbReference>
<dbReference type="InterPro" id="IPR051172">
    <property type="entry name" value="Chlamydia_OmcB"/>
</dbReference>
<sequence>VTQADMDNGNIENIATVNGTDPRGNEHEDEDNDEIPIKPTPETELESGISLEKIADAEEIVEVGQEVTYTFEITNTGETNLENITLTDEMLGGNIDVEQTALAPGESMQISAKYMVKEADLENDILKNVATVTGMNPEDPESDNPPTDEDEVETPVNSPTDVEENPGISLVKDSNVDNVTEIGEVITYTFTIENIGDVELGNVILNDPMLGGDLKLENTVLAPGEQMSVSQEHTVTEEQFEYATITNKALVTGDSPSGDRVESTDEVKVTTESKQPDEEKPDLVTAKSVNGKGSHTVSDNNEVFTYEIETIIDDSLDIDSFSITDSVDNRISIDSVDITIDRTAASGVSDEAESLMAQRSEIEKELQAAKGELAALNKAMENQEEEATEEASAEETVEEATEEPSAEETVEEATE</sequence>
<name>A0A1G9JMH6_9BACL</name>
<dbReference type="Pfam" id="PF24346">
    <property type="entry name" value="DUF7507"/>
    <property type="match status" value="2"/>
</dbReference>
<evidence type="ECO:0000256" key="1">
    <source>
        <dbReference type="SAM" id="MobiDB-lite"/>
    </source>
</evidence>
<organism evidence="3 4">
    <name type="scientific">Lacicoccus qingdaonensis</name>
    <dbReference type="NCBI Taxonomy" id="576118"/>
    <lineage>
        <taxon>Bacteria</taxon>
        <taxon>Bacillati</taxon>
        <taxon>Bacillota</taxon>
        <taxon>Bacilli</taxon>
        <taxon>Bacillales</taxon>
        <taxon>Salinicoccaceae</taxon>
        <taxon>Lacicoccus</taxon>
    </lineage>
</organism>
<feature type="compositionally biased region" description="Acidic residues" evidence="1">
    <location>
        <begin position="382"/>
        <end position="415"/>
    </location>
</feature>
<dbReference type="InterPro" id="IPR055354">
    <property type="entry name" value="DUF7507"/>
</dbReference>
<feature type="compositionally biased region" description="Basic and acidic residues" evidence="1">
    <location>
        <begin position="257"/>
        <end position="282"/>
    </location>
</feature>
<dbReference type="NCBIfam" id="TIGR01451">
    <property type="entry name" value="B_ant_repeat"/>
    <property type="match status" value="2"/>
</dbReference>
<evidence type="ECO:0000313" key="4">
    <source>
        <dbReference type="Proteomes" id="UP000199008"/>
    </source>
</evidence>
<keyword evidence="4" id="KW-1185">Reference proteome</keyword>
<reference evidence="4" key="1">
    <citation type="submission" date="2016-10" db="EMBL/GenBank/DDBJ databases">
        <authorList>
            <person name="Varghese N."/>
            <person name="Submissions S."/>
        </authorList>
    </citation>
    <scope>NUCLEOTIDE SEQUENCE [LARGE SCALE GENOMIC DNA]</scope>
    <source>
        <strain evidence="4">CGMCC 1.8895</strain>
    </source>
</reference>
<feature type="domain" description="DUF7507" evidence="2">
    <location>
        <begin position="165"/>
        <end position="263"/>
    </location>
</feature>
<feature type="domain" description="DUF7507" evidence="2">
    <location>
        <begin position="48"/>
        <end position="141"/>
    </location>
</feature>
<dbReference type="PANTHER" id="PTHR34819">
    <property type="entry name" value="LARGE CYSTEINE-RICH PERIPLASMIC PROTEIN OMCB"/>
    <property type="match status" value="1"/>
</dbReference>
<dbReference type="InterPro" id="IPR047589">
    <property type="entry name" value="DUF11_rpt"/>
</dbReference>
<dbReference type="InterPro" id="IPR013783">
    <property type="entry name" value="Ig-like_fold"/>
</dbReference>
<feature type="compositionally biased region" description="Polar residues" evidence="1">
    <location>
        <begin position="1"/>
        <end position="19"/>
    </location>
</feature>
<proteinExistence type="predicted"/>
<evidence type="ECO:0000313" key="3">
    <source>
        <dbReference type="EMBL" id="SDL38651.1"/>
    </source>
</evidence>
<feature type="region of interest" description="Disordered" evidence="1">
    <location>
        <begin position="131"/>
        <end position="167"/>
    </location>
</feature>
<accession>A0A1G9JMH6</accession>
<dbReference type="STRING" id="576118.SAMN05216216_1611"/>
<feature type="region of interest" description="Disordered" evidence="1">
    <location>
        <begin position="379"/>
        <end position="415"/>
    </location>
</feature>